<dbReference type="InterPro" id="IPR013783">
    <property type="entry name" value="Ig-like_fold"/>
</dbReference>
<evidence type="ECO:0000256" key="2">
    <source>
        <dbReference type="ARBA" id="ARBA00022729"/>
    </source>
</evidence>
<dbReference type="SUPFAM" id="SSF48726">
    <property type="entry name" value="Immunoglobulin"/>
    <property type="match status" value="1"/>
</dbReference>
<dbReference type="PANTHER" id="PTHR12080">
    <property type="entry name" value="SIGNALING LYMPHOCYTIC ACTIVATION MOLECULE"/>
    <property type="match status" value="1"/>
</dbReference>
<dbReference type="Proteomes" id="UP000694398">
    <property type="component" value="Unassembled WGS sequence"/>
</dbReference>
<evidence type="ECO:0000313" key="8">
    <source>
        <dbReference type="Ensembl" id="ENSCLAP00000019342.1"/>
    </source>
</evidence>
<keyword evidence="3 5" id="KW-0472">Membrane</keyword>
<dbReference type="InterPro" id="IPR015631">
    <property type="entry name" value="CD2/SLAM_rcpt"/>
</dbReference>
<evidence type="ECO:0000259" key="7">
    <source>
        <dbReference type="PROSITE" id="PS50835"/>
    </source>
</evidence>
<dbReference type="PANTHER" id="PTHR12080:SF16">
    <property type="entry name" value="SLAM FAMILY MEMBER 6"/>
    <property type="match status" value="1"/>
</dbReference>
<evidence type="ECO:0000313" key="9">
    <source>
        <dbReference type="Proteomes" id="UP000694398"/>
    </source>
</evidence>
<feature type="signal peptide" evidence="6">
    <location>
        <begin position="1"/>
        <end position="35"/>
    </location>
</feature>
<dbReference type="InterPro" id="IPR007110">
    <property type="entry name" value="Ig-like_dom"/>
</dbReference>
<dbReference type="Gene3D" id="2.60.40.10">
    <property type="entry name" value="Immunoglobulins"/>
    <property type="match status" value="2"/>
</dbReference>
<dbReference type="OMA" id="HVTHPKQ"/>
<evidence type="ECO:0000256" key="5">
    <source>
        <dbReference type="SAM" id="Phobius"/>
    </source>
</evidence>
<dbReference type="GO" id="GO:0072540">
    <property type="term" value="P:T-helper 17 cell lineage commitment"/>
    <property type="evidence" value="ECO:0007669"/>
    <property type="project" value="TreeGrafter"/>
</dbReference>
<dbReference type="AlphaFoldDB" id="A0A8C2VV96"/>
<dbReference type="InterPro" id="IPR003599">
    <property type="entry name" value="Ig_sub"/>
</dbReference>
<dbReference type="PROSITE" id="PS50835">
    <property type="entry name" value="IG_LIKE"/>
    <property type="match status" value="1"/>
</dbReference>
<evidence type="ECO:0000256" key="6">
    <source>
        <dbReference type="SAM" id="SignalP"/>
    </source>
</evidence>
<dbReference type="GO" id="GO:0032729">
    <property type="term" value="P:positive regulation of type II interferon production"/>
    <property type="evidence" value="ECO:0007669"/>
    <property type="project" value="TreeGrafter"/>
</dbReference>
<protein>
    <recommendedName>
        <fullName evidence="7">Ig-like domain-containing protein</fullName>
    </recommendedName>
</protein>
<keyword evidence="4" id="KW-0325">Glycoprotein</keyword>
<feature type="chain" id="PRO_5033980998" description="Ig-like domain-containing protein" evidence="6">
    <location>
        <begin position="36"/>
        <end position="343"/>
    </location>
</feature>
<dbReference type="SMART" id="SM00409">
    <property type="entry name" value="IG"/>
    <property type="match status" value="1"/>
</dbReference>
<feature type="transmembrane region" description="Helical" evidence="5">
    <location>
        <begin position="242"/>
        <end position="261"/>
    </location>
</feature>
<reference evidence="8" key="1">
    <citation type="submission" date="2025-08" db="UniProtKB">
        <authorList>
            <consortium name="Ensembl"/>
        </authorList>
    </citation>
    <scope>IDENTIFICATION</scope>
</reference>
<dbReference type="CTD" id="114836"/>
<dbReference type="GO" id="GO:0009897">
    <property type="term" value="C:external side of plasma membrane"/>
    <property type="evidence" value="ECO:0007669"/>
    <property type="project" value="TreeGrafter"/>
</dbReference>
<keyword evidence="5" id="KW-1133">Transmembrane helix</keyword>
<dbReference type="OrthoDB" id="8963224at2759"/>
<sequence length="343" mass="37922">MLTTSSSPAPVSTSQSMFWLIQALPLLFCFGSGNAISQSSLIPVMVNGVVGESVTLPLKFPAEENISMIIWSHNNSYITMCQPSGSPEVLIFNHNKKTNCTKSCSLHFHNLTRTDSGSYRAQIHTRNSDEKMFSNYVLRVFGRLHNLQVSHHIQLSGNGTCKIYLTCSVENVNDAVSFGWQLSENTSLSEPNLTVSWDSKDSRDQSYVCVAENPVSNLSCPVSAKNLCKGILTKENLQWKNLTLITVCVIFIIIIALILIYKKKTGSLHLPTQHSEPSENIELASISPGSTVYAHVTHPYSKMEIPTFPKGKGNDSVTIYSTINHSKQNKPTSPRTNAFHSNK</sequence>
<keyword evidence="2 6" id="KW-0732">Signal</keyword>
<comment type="subcellular location">
    <subcellularLocation>
        <location evidence="1">Membrane</location>
    </subcellularLocation>
</comment>
<organism evidence="8 9">
    <name type="scientific">Chinchilla lanigera</name>
    <name type="common">Long-tailed chinchilla</name>
    <name type="synonym">Chinchilla villidera</name>
    <dbReference type="NCBI Taxonomy" id="34839"/>
    <lineage>
        <taxon>Eukaryota</taxon>
        <taxon>Metazoa</taxon>
        <taxon>Chordata</taxon>
        <taxon>Craniata</taxon>
        <taxon>Vertebrata</taxon>
        <taxon>Euteleostomi</taxon>
        <taxon>Mammalia</taxon>
        <taxon>Eutheria</taxon>
        <taxon>Euarchontoglires</taxon>
        <taxon>Glires</taxon>
        <taxon>Rodentia</taxon>
        <taxon>Hystricomorpha</taxon>
        <taxon>Chinchillidae</taxon>
        <taxon>Chinchilla</taxon>
    </lineage>
</organism>
<accession>A0A8C2VV96</accession>
<proteinExistence type="predicted"/>
<dbReference type="Ensembl" id="ENSCLAT00000019531.1">
    <property type="protein sequence ID" value="ENSCLAP00000019342.1"/>
    <property type="gene ID" value="ENSCLAG00000013256.1"/>
</dbReference>
<dbReference type="GeneTree" id="ENSGT01030000234540"/>
<evidence type="ECO:0000256" key="3">
    <source>
        <dbReference type="ARBA" id="ARBA00023136"/>
    </source>
</evidence>
<dbReference type="RefSeq" id="XP_013377925.1">
    <property type="nucleotide sequence ID" value="XM_013522471.1"/>
</dbReference>
<evidence type="ECO:0000256" key="1">
    <source>
        <dbReference type="ARBA" id="ARBA00004370"/>
    </source>
</evidence>
<reference evidence="8" key="2">
    <citation type="submission" date="2025-09" db="UniProtKB">
        <authorList>
            <consortium name="Ensembl"/>
        </authorList>
    </citation>
    <scope>IDENTIFICATION</scope>
</reference>
<dbReference type="InterPro" id="IPR036179">
    <property type="entry name" value="Ig-like_dom_sf"/>
</dbReference>
<dbReference type="GeneID" id="102003749"/>
<name>A0A8C2VV96_CHILA</name>
<evidence type="ECO:0000256" key="4">
    <source>
        <dbReference type="ARBA" id="ARBA00023180"/>
    </source>
</evidence>
<feature type="domain" description="Ig-like" evidence="7">
    <location>
        <begin position="157"/>
        <end position="223"/>
    </location>
</feature>
<gene>
    <name evidence="8" type="primary">Slamf6</name>
</gene>
<keyword evidence="9" id="KW-1185">Reference proteome</keyword>
<keyword evidence="5" id="KW-0812">Transmembrane</keyword>